<reference evidence="1 2" key="1">
    <citation type="submission" date="2018-01" db="EMBL/GenBank/DDBJ databases">
        <title>Complete genome sequence of Streptomyces lunaelactis MM109T, a Ferroverdin A producer isolated from cave moonmilk deposits.</title>
        <authorList>
            <person name="Naome A."/>
            <person name="Martinet L."/>
            <person name="Maciejewska M."/>
            <person name="Anderssen S."/>
            <person name="Adam D."/>
            <person name="Tenconi E."/>
            <person name="Deflandre B."/>
            <person name="Arguelles-Arias A."/>
            <person name="Calusinska M."/>
            <person name="Copieters W."/>
            <person name="Karim L."/>
            <person name="Hanikenne M."/>
            <person name="Baurain D."/>
            <person name="van Wezel G."/>
            <person name="Smargiasso N."/>
            <person name="de Pauw E."/>
            <person name="Delfosse P."/>
            <person name="Rigali S."/>
        </authorList>
    </citation>
    <scope>NUCLEOTIDE SEQUENCE [LARGE SCALE GENOMIC DNA]</scope>
    <source>
        <strain evidence="1 2">MM109</strain>
    </source>
</reference>
<protein>
    <submittedName>
        <fullName evidence="1">Uncharacterized protein</fullName>
    </submittedName>
</protein>
<sequence length="164" mass="18988">MPLPILIWMAFAGGAAWLAVKAVETLWLRVLQWAEQSLLPWAEARFPALAQDLRLAYLHIHDLSARKLDEVRRAWLRVRQVLLDQTAELVRRPNGHWALKLTSVVVDAARQGQPPRKQQQEVWTELGNLSEEELARWRAFHEKGTLQIVQTRDNELFGDENGER</sequence>
<dbReference type="AlphaFoldDB" id="A0A2R4T9L4"/>
<accession>A0A2R4T9L4</accession>
<dbReference type="EMBL" id="CP026304">
    <property type="protein sequence ID" value="AVZ75787.1"/>
    <property type="molecule type" value="Genomic_DNA"/>
</dbReference>
<evidence type="ECO:0000313" key="1">
    <source>
        <dbReference type="EMBL" id="AVZ75787.1"/>
    </source>
</evidence>
<dbReference type="GeneID" id="55659454"/>
<organism evidence="1 2">
    <name type="scientific">Streptomyces lunaelactis</name>
    <dbReference type="NCBI Taxonomy" id="1535768"/>
    <lineage>
        <taxon>Bacteria</taxon>
        <taxon>Bacillati</taxon>
        <taxon>Actinomycetota</taxon>
        <taxon>Actinomycetes</taxon>
        <taxon>Kitasatosporales</taxon>
        <taxon>Streptomycetaceae</taxon>
        <taxon>Streptomyces</taxon>
    </lineage>
</organism>
<dbReference type="KEGG" id="slk:SLUN_29835"/>
<evidence type="ECO:0000313" key="2">
    <source>
        <dbReference type="Proteomes" id="UP000244201"/>
    </source>
</evidence>
<dbReference type="OrthoDB" id="3534832at2"/>
<dbReference type="Proteomes" id="UP000244201">
    <property type="component" value="Chromosome"/>
</dbReference>
<gene>
    <name evidence="1" type="ORF">SLUN_29835</name>
</gene>
<name>A0A2R4T9L4_9ACTN</name>
<dbReference type="RefSeq" id="WP_108153075.1">
    <property type="nucleotide sequence ID" value="NZ_CP026304.1"/>
</dbReference>
<proteinExistence type="predicted"/>
<keyword evidence="2" id="KW-1185">Reference proteome</keyword>